<dbReference type="Gene3D" id="1.10.10.60">
    <property type="entry name" value="Homeodomain-like"/>
    <property type="match status" value="2"/>
</dbReference>
<evidence type="ECO:0000259" key="2">
    <source>
        <dbReference type="Pfam" id="PF13408"/>
    </source>
</evidence>
<accession>A0ABS4X220</accession>
<dbReference type="GO" id="GO:0003677">
    <property type="term" value="F:DNA binding"/>
    <property type="evidence" value="ECO:0007669"/>
    <property type="project" value="UniProtKB-KW"/>
</dbReference>
<feature type="domain" description="Recombinase zinc beta ribbon" evidence="2">
    <location>
        <begin position="19"/>
        <end position="78"/>
    </location>
</feature>
<dbReference type="InterPro" id="IPR025827">
    <property type="entry name" value="Zn_ribbon_recom_dom"/>
</dbReference>
<organism evidence="3 4">
    <name type="scientific">Brachybacterium sacelli</name>
    <dbReference type="NCBI Taxonomy" id="173364"/>
    <lineage>
        <taxon>Bacteria</taxon>
        <taxon>Bacillati</taxon>
        <taxon>Actinomycetota</taxon>
        <taxon>Actinomycetes</taxon>
        <taxon>Micrococcales</taxon>
        <taxon>Dermabacteraceae</taxon>
        <taxon>Brachybacterium</taxon>
    </lineage>
</organism>
<reference evidence="3 4" key="1">
    <citation type="submission" date="2021-03" db="EMBL/GenBank/DDBJ databases">
        <title>Sequencing the genomes of 1000 actinobacteria strains.</title>
        <authorList>
            <person name="Klenk H.-P."/>
        </authorList>
    </citation>
    <scope>NUCLEOTIDE SEQUENCE [LARGE SCALE GENOMIC DNA]</scope>
    <source>
        <strain evidence="3 4">DSM 14566</strain>
    </source>
</reference>
<keyword evidence="3" id="KW-0238">DNA-binding</keyword>
<sequence>MLTAHKSAVEATQIHDHYLKGTIHCGQCGSRLIVSNAKNRHGNVYCYFVCSGRHSQRTTCDRSAILIADIEKLIEDYYQRIQITPAQHEGLAGMLHHEFDQLMSAEVEELAQLTANRDRLQHEQERLLQAHYADAIPLALLKREQDRILGELDQVNRRIDAHHGEYADARAHLDDALNLLANCADIYSRCDDANRRLCNQAFFTKVYIDEDDELRVENNRPFEMLLDPEINANALTWAENEDKARTTANDSVGKGSSLVRGVDLRREFENPSSALVTVASRRSRSVYKADRRPLEPTVVDSRGRMVRAVGMTQTFLIPAQVDELVARYQAGATLVELGERFSVHRRTVAAHLVRRSVPIRGRGLDESHLAKAVELYADGLTLMEVGSRFGVSQQTVRRALAAEGVVIRPGGRRARVSA</sequence>
<dbReference type="Pfam" id="PF13384">
    <property type="entry name" value="HTH_23"/>
    <property type="match status" value="1"/>
</dbReference>
<keyword evidence="1" id="KW-0175">Coiled coil</keyword>
<comment type="caution">
    <text evidence="3">The sequence shown here is derived from an EMBL/GenBank/DDBJ whole genome shotgun (WGS) entry which is preliminary data.</text>
</comment>
<evidence type="ECO:0000313" key="3">
    <source>
        <dbReference type="EMBL" id="MBP2382495.1"/>
    </source>
</evidence>
<dbReference type="EMBL" id="JAGIOD010000001">
    <property type="protein sequence ID" value="MBP2382495.1"/>
    <property type="molecule type" value="Genomic_DNA"/>
</dbReference>
<protein>
    <submittedName>
        <fullName evidence="3">DNA-binding CsgD family transcriptional regulator</fullName>
    </submittedName>
</protein>
<keyword evidence="4" id="KW-1185">Reference proteome</keyword>
<evidence type="ECO:0000256" key="1">
    <source>
        <dbReference type="SAM" id="Coils"/>
    </source>
</evidence>
<dbReference type="Pfam" id="PF13408">
    <property type="entry name" value="Zn_ribbon_recom"/>
    <property type="match status" value="1"/>
</dbReference>
<name>A0ABS4X220_9MICO</name>
<evidence type="ECO:0000313" key="4">
    <source>
        <dbReference type="Proteomes" id="UP001519290"/>
    </source>
</evidence>
<proteinExistence type="predicted"/>
<gene>
    <name evidence="3" type="ORF">JOF43_002452</name>
</gene>
<feature type="coiled-coil region" evidence="1">
    <location>
        <begin position="103"/>
        <end position="158"/>
    </location>
</feature>
<dbReference type="RefSeq" id="WP_342592167.1">
    <property type="nucleotide sequence ID" value="NZ_JAGIOD010000001.1"/>
</dbReference>
<dbReference type="Proteomes" id="UP001519290">
    <property type="component" value="Unassembled WGS sequence"/>
</dbReference>